<sequence>MGSSVSLFLRTSKEAENKKLRVDTVDTRGLKHRAYEGIYIGVGNQGGLLRRCGKPRVTAVSRYLVPRNFPAFVGDRTTKLFIRDFCFYLRELSRLLAQILPQKNLLLYVANLYQMNPQSVNQPKIRQCVLCRRGLPMTGTFRFRSAARIRSARFRRNGVRVTCLN</sequence>
<dbReference type="EMBL" id="ML732405">
    <property type="protein sequence ID" value="KAB8068257.1"/>
    <property type="molecule type" value="Genomic_DNA"/>
</dbReference>
<proteinExistence type="predicted"/>
<organism evidence="1 2">
    <name type="scientific">Aspergillus leporis</name>
    <dbReference type="NCBI Taxonomy" id="41062"/>
    <lineage>
        <taxon>Eukaryota</taxon>
        <taxon>Fungi</taxon>
        <taxon>Dikarya</taxon>
        <taxon>Ascomycota</taxon>
        <taxon>Pezizomycotina</taxon>
        <taxon>Eurotiomycetes</taxon>
        <taxon>Eurotiomycetidae</taxon>
        <taxon>Eurotiales</taxon>
        <taxon>Aspergillaceae</taxon>
        <taxon>Aspergillus</taxon>
        <taxon>Aspergillus subgen. Circumdati</taxon>
    </lineage>
</organism>
<reference evidence="1 2" key="1">
    <citation type="submission" date="2019-04" db="EMBL/GenBank/DDBJ databases">
        <title>Friends and foes A comparative genomics study of 23 Aspergillus species from section Flavi.</title>
        <authorList>
            <consortium name="DOE Joint Genome Institute"/>
            <person name="Kjaerbolling I."/>
            <person name="Vesth T."/>
            <person name="Frisvad J.C."/>
            <person name="Nybo J.L."/>
            <person name="Theobald S."/>
            <person name="Kildgaard S."/>
            <person name="Isbrandt T."/>
            <person name="Kuo A."/>
            <person name="Sato A."/>
            <person name="Lyhne E.K."/>
            <person name="Kogle M.E."/>
            <person name="Wiebenga A."/>
            <person name="Kun R.S."/>
            <person name="Lubbers R.J."/>
            <person name="Makela M.R."/>
            <person name="Barry K."/>
            <person name="Chovatia M."/>
            <person name="Clum A."/>
            <person name="Daum C."/>
            <person name="Haridas S."/>
            <person name="He G."/>
            <person name="LaButti K."/>
            <person name="Lipzen A."/>
            <person name="Mondo S."/>
            <person name="Riley R."/>
            <person name="Salamov A."/>
            <person name="Simmons B.A."/>
            <person name="Magnuson J.K."/>
            <person name="Henrissat B."/>
            <person name="Mortensen U.H."/>
            <person name="Larsen T.O."/>
            <person name="Devries R.P."/>
            <person name="Grigoriev I.V."/>
            <person name="Machida M."/>
            <person name="Baker S.E."/>
            <person name="Andersen M.R."/>
        </authorList>
    </citation>
    <scope>NUCLEOTIDE SEQUENCE [LARGE SCALE GENOMIC DNA]</scope>
    <source>
        <strain evidence="1 2">CBS 151.66</strain>
    </source>
</reference>
<evidence type="ECO:0000313" key="1">
    <source>
        <dbReference type="EMBL" id="KAB8068257.1"/>
    </source>
</evidence>
<accession>A0A5N5WKP8</accession>
<dbReference type="AlphaFoldDB" id="A0A5N5WKP8"/>
<keyword evidence="2" id="KW-1185">Reference proteome</keyword>
<dbReference type="Proteomes" id="UP000326565">
    <property type="component" value="Unassembled WGS sequence"/>
</dbReference>
<evidence type="ECO:0000313" key="2">
    <source>
        <dbReference type="Proteomes" id="UP000326565"/>
    </source>
</evidence>
<protein>
    <submittedName>
        <fullName evidence="1">Uncharacterized protein</fullName>
    </submittedName>
</protein>
<gene>
    <name evidence="1" type="ORF">BDV29DRAFT_72618</name>
</gene>
<name>A0A5N5WKP8_9EURO</name>